<keyword evidence="2" id="KW-1185">Reference proteome</keyword>
<dbReference type="Proteomes" id="UP000253345">
    <property type="component" value="Unassembled WGS sequence"/>
</dbReference>
<evidence type="ECO:0000313" key="2">
    <source>
        <dbReference type="Proteomes" id="UP000253345"/>
    </source>
</evidence>
<organism evidence="1 2">
    <name type="scientific">Paracoccus lutimaris</name>
    <dbReference type="NCBI Taxonomy" id="1490030"/>
    <lineage>
        <taxon>Bacteria</taxon>
        <taxon>Pseudomonadati</taxon>
        <taxon>Pseudomonadota</taxon>
        <taxon>Alphaproteobacteria</taxon>
        <taxon>Rhodobacterales</taxon>
        <taxon>Paracoccaceae</taxon>
        <taxon>Paracoccus</taxon>
    </lineage>
</organism>
<dbReference type="Pfam" id="PF13704">
    <property type="entry name" value="Glyco_tranf_2_4"/>
    <property type="match status" value="1"/>
</dbReference>
<comment type="caution">
    <text evidence="1">The sequence shown here is derived from an EMBL/GenBank/DDBJ whole genome shotgun (WGS) entry which is preliminary data.</text>
</comment>
<dbReference type="EMBL" id="QPJL01000014">
    <property type="protein sequence ID" value="RCW81735.1"/>
    <property type="molecule type" value="Genomic_DNA"/>
</dbReference>
<keyword evidence="1" id="KW-0808">Transferase</keyword>
<proteinExistence type="predicted"/>
<dbReference type="RefSeq" id="WP_181870336.1">
    <property type="nucleotide sequence ID" value="NZ_QPJL01000014.1"/>
</dbReference>
<gene>
    <name evidence="1" type="ORF">DFP89_11459</name>
</gene>
<dbReference type="AlphaFoldDB" id="A0A368YNG5"/>
<dbReference type="GO" id="GO:0016740">
    <property type="term" value="F:transferase activity"/>
    <property type="evidence" value="ECO:0007669"/>
    <property type="project" value="UniProtKB-KW"/>
</dbReference>
<name>A0A368YNG5_9RHOB</name>
<accession>A0A368YNG5</accession>
<dbReference type="SUPFAM" id="SSF53448">
    <property type="entry name" value="Nucleotide-diphospho-sugar transferases"/>
    <property type="match status" value="1"/>
</dbReference>
<protein>
    <submittedName>
        <fullName evidence="1">Glycosyl transferase family 2</fullName>
    </submittedName>
</protein>
<sequence>MLRLFRFYRRQFRLRARRQWLLARAIRRRRALAAVADRTAAIRPDDILLFMVMRNEAVRLPYFLDYYRNMGIRHFLVVDNGSEDGGRDYLRTQPDVSLWLTRASYKESRFGMDWLNWLLRKHGSGHWCLTVDPDEFLIYPHCDTRPLLALTDWLDASAARSFSAMLLDMYPKGSLHEQPYRSGQNPFEIARWFDPANYSIRKNGAYGNLWIQGGVRGRVFFHDDPENGPALNKIPLVRWERWYAYASSTHMLLPRSLNLVYDEDGGEKASGCLLHAKFLSTFVEKSAEELTRRQHYADSHEYKAYHDALQGGPEFWCEHSCELHDWHQLEELGLISTGNWA</sequence>
<evidence type="ECO:0000313" key="1">
    <source>
        <dbReference type="EMBL" id="RCW81735.1"/>
    </source>
</evidence>
<reference evidence="1 2" key="1">
    <citation type="submission" date="2018-07" db="EMBL/GenBank/DDBJ databases">
        <title>Genomic Encyclopedia of Type Strains, Phase III (KMG-III): the genomes of soil and plant-associated and newly described type strains.</title>
        <authorList>
            <person name="Whitman W."/>
        </authorList>
    </citation>
    <scope>NUCLEOTIDE SEQUENCE [LARGE SCALE GENOMIC DNA]</scope>
    <source>
        <strain evidence="1 2">CECT 8525</strain>
    </source>
</reference>
<dbReference type="InterPro" id="IPR029044">
    <property type="entry name" value="Nucleotide-diphossugar_trans"/>
</dbReference>